<keyword evidence="1" id="KW-1133">Transmembrane helix</keyword>
<feature type="transmembrane region" description="Helical" evidence="1">
    <location>
        <begin position="51"/>
        <end position="71"/>
    </location>
</feature>
<proteinExistence type="predicted"/>
<dbReference type="EMBL" id="LCLG01000010">
    <property type="protein sequence ID" value="KKU12027.1"/>
    <property type="molecule type" value="Genomic_DNA"/>
</dbReference>
<evidence type="ECO:0000313" key="2">
    <source>
        <dbReference type="EMBL" id="KKU12027.1"/>
    </source>
</evidence>
<protein>
    <submittedName>
        <fullName evidence="2">Uncharacterized protein</fullName>
    </submittedName>
</protein>
<sequence>MCGTLSFLGLTLWYVPKVGNIAILFAMIADALAAAPTLVKSYHFPETEDYRIYFFGVVNAAIGILAISQWNFEHFGFPLYLLVLNLLLVLLIRFKIGKRLQKRNA</sequence>
<organism evidence="2 3">
    <name type="scientific">Candidatus Woesebacteria bacterium GW2011_GWA1_45_8</name>
    <dbReference type="NCBI Taxonomy" id="1618559"/>
    <lineage>
        <taxon>Bacteria</taxon>
        <taxon>Candidatus Woeseibacteriota</taxon>
    </lineage>
</organism>
<dbReference type="AlphaFoldDB" id="A0A0G1MV12"/>
<accession>A0A0G1MV12</accession>
<name>A0A0G1MV12_9BACT</name>
<comment type="caution">
    <text evidence="2">The sequence shown here is derived from an EMBL/GenBank/DDBJ whole genome shotgun (WGS) entry which is preliminary data.</text>
</comment>
<feature type="transmembrane region" description="Helical" evidence="1">
    <location>
        <begin position="20"/>
        <end position="39"/>
    </location>
</feature>
<evidence type="ECO:0000256" key="1">
    <source>
        <dbReference type="SAM" id="Phobius"/>
    </source>
</evidence>
<keyword evidence="1" id="KW-0812">Transmembrane</keyword>
<keyword evidence="1" id="KW-0472">Membrane</keyword>
<feature type="transmembrane region" description="Helical" evidence="1">
    <location>
        <begin position="77"/>
        <end position="94"/>
    </location>
</feature>
<dbReference type="Proteomes" id="UP000034653">
    <property type="component" value="Unassembled WGS sequence"/>
</dbReference>
<gene>
    <name evidence="2" type="ORF">UX19_C0010G0004</name>
</gene>
<reference evidence="2 3" key="1">
    <citation type="journal article" date="2015" name="Nature">
        <title>rRNA introns, odd ribosomes, and small enigmatic genomes across a large radiation of phyla.</title>
        <authorList>
            <person name="Brown C.T."/>
            <person name="Hug L.A."/>
            <person name="Thomas B.C."/>
            <person name="Sharon I."/>
            <person name="Castelle C.J."/>
            <person name="Singh A."/>
            <person name="Wilkins M.J."/>
            <person name="Williams K.H."/>
            <person name="Banfield J.F."/>
        </authorList>
    </citation>
    <scope>NUCLEOTIDE SEQUENCE [LARGE SCALE GENOMIC DNA]</scope>
</reference>
<evidence type="ECO:0000313" key="3">
    <source>
        <dbReference type="Proteomes" id="UP000034653"/>
    </source>
</evidence>